<dbReference type="STRING" id="260086.SAMN05216207_106021"/>
<dbReference type="OrthoDB" id="3574397at2"/>
<organism evidence="1 2">
    <name type="scientific">Pseudonocardia ammonioxydans</name>
    <dbReference type="NCBI Taxonomy" id="260086"/>
    <lineage>
        <taxon>Bacteria</taxon>
        <taxon>Bacillati</taxon>
        <taxon>Actinomycetota</taxon>
        <taxon>Actinomycetes</taxon>
        <taxon>Pseudonocardiales</taxon>
        <taxon>Pseudonocardiaceae</taxon>
        <taxon>Pseudonocardia</taxon>
    </lineage>
</organism>
<dbReference type="Proteomes" id="UP000199614">
    <property type="component" value="Unassembled WGS sequence"/>
</dbReference>
<keyword evidence="2" id="KW-1185">Reference proteome</keyword>
<accession>A0A1I5HAC7</accession>
<evidence type="ECO:0000313" key="2">
    <source>
        <dbReference type="Proteomes" id="UP000199614"/>
    </source>
</evidence>
<sequence length="221" mass="22701">MTTVAAAAAPAFATTPQARRALGRSAYQVRKLIDAKVLPAGVHGRGRGGTLLLDPAALAALAARPRLPQSPEGPGSEPVALAVGLRPAAPDPDPDNQRAVAGWDAARRPPESAWVGWWRTGPVVADLCVGLALPILGAVSGFVVAARTIRGWTPHPRVPGLIRFATAALPAELEAAYLHRQYTPSAGSPWELLRAPRAAGAPALPAAPAPVTDTEGAPHDG</sequence>
<dbReference type="AlphaFoldDB" id="A0A1I5HAC7"/>
<protein>
    <submittedName>
        <fullName evidence="1">Uncharacterized protein</fullName>
    </submittedName>
</protein>
<name>A0A1I5HAC7_PSUAM</name>
<dbReference type="RefSeq" id="WP_093355359.1">
    <property type="nucleotide sequence ID" value="NZ_FOUY01000060.1"/>
</dbReference>
<proteinExistence type="predicted"/>
<gene>
    <name evidence="1" type="ORF">SAMN05216207_106021</name>
</gene>
<reference evidence="1 2" key="1">
    <citation type="submission" date="2016-10" db="EMBL/GenBank/DDBJ databases">
        <authorList>
            <person name="de Groot N.N."/>
        </authorList>
    </citation>
    <scope>NUCLEOTIDE SEQUENCE [LARGE SCALE GENOMIC DNA]</scope>
    <source>
        <strain evidence="1 2">CGMCC 4.1877</strain>
    </source>
</reference>
<dbReference type="EMBL" id="FOUY01000060">
    <property type="protein sequence ID" value="SFO44956.1"/>
    <property type="molecule type" value="Genomic_DNA"/>
</dbReference>
<evidence type="ECO:0000313" key="1">
    <source>
        <dbReference type="EMBL" id="SFO44956.1"/>
    </source>
</evidence>